<dbReference type="InterPro" id="IPR033873">
    <property type="entry name" value="CND41-like"/>
</dbReference>
<evidence type="ECO:0000256" key="8">
    <source>
        <dbReference type="SAM" id="SignalP"/>
    </source>
</evidence>
<dbReference type="InterPro" id="IPR032799">
    <property type="entry name" value="TAXi_C"/>
</dbReference>
<accession>A0AAV5HNS8</accession>
<dbReference type="AlphaFoldDB" id="A0AAV5HNS8"/>
<dbReference type="Proteomes" id="UP001054252">
    <property type="component" value="Unassembled WGS sequence"/>
</dbReference>
<dbReference type="SUPFAM" id="SSF50630">
    <property type="entry name" value="Acid proteases"/>
    <property type="match status" value="1"/>
</dbReference>
<keyword evidence="4" id="KW-0064">Aspartyl protease</keyword>
<keyword evidence="3 8" id="KW-0732">Signal</keyword>
<evidence type="ECO:0000313" key="10">
    <source>
        <dbReference type="EMBL" id="GKU87418.1"/>
    </source>
</evidence>
<dbReference type="Pfam" id="PF14543">
    <property type="entry name" value="TAXi_N"/>
    <property type="match status" value="1"/>
</dbReference>
<comment type="caution">
    <text evidence="10">The sequence shown here is derived from an EMBL/GenBank/DDBJ whole genome shotgun (WGS) entry which is preliminary data.</text>
</comment>
<protein>
    <recommendedName>
        <fullName evidence="9">Peptidase A1 domain-containing protein</fullName>
    </recommendedName>
</protein>
<keyword evidence="11" id="KW-1185">Reference proteome</keyword>
<evidence type="ECO:0000256" key="4">
    <source>
        <dbReference type="ARBA" id="ARBA00022750"/>
    </source>
</evidence>
<feature type="signal peptide" evidence="8">
    <location>
        <begin position="1"/>
        <end position="29"/>
    </location>
</feature>
<dbReference type="InterPro" id="IPR032861">
    <property type="entry name" value="TAXi_N"/>
</dbReference>
<keyword evidence="6" id="KW-1015">Disulfide bond</keyword>
<evidence type="ECO:0000256" key="5">
    <source>
        <dbReference type="ARBA" id="ARBA00022801"/>
    </source>
</evidence>
<evidence type="ECO:0000256" key="6">
    <source>
        <dbReference type="ARBA" id="ARBA00023157"/>
    </source>
</evidence>
<proteinExistence type="inferred from homology"/>
<dbReference type="FunFam" id="2.40.70.10:FF:000013">
    <property type="entry name" value="Aspartyl protease AED1"/>
    <property type="match status" value="1"/>
</dbReference>
<dbReference type="EMBL" id="BPVZ01000002">
    <property type="protein sequence ID" value="GKU87418.1"/>
    <property type="molecule type" value="Genomic_DNA"/>
</dbReference>
<keyword evidence="5" id="KW-0378">Hydrolase</keyword>
<dbReference type="GO" id="GO:0006508">
    <property type="term" value="P:proteolysis"/>
    <property type="evidence" value="ECO:0007669"/>
    <property type="project" value="UniProtKB-KW"/>
</dbReference>
<evidence type="ECO:0000256" key="7">
    <source>
        <dbReference type="PIRSR" id="PIRSR601461-1"/>
    </source>
</evidence>
<feature type="active site" evidence="7">
    <location>
        <position position="353"/>
    </location>
</feature>
<dbReference type="PANTHER" id="PTHR13683:SF750">
    <property type="entry name" value="ASPARTYL PROTEASE AED1"/>
    <property type="match status" value="1"/>
</dbReference>
<dbReference type="Pfam" id="PF14541">
    <property type="entry name" value="TAXi_C"/>
    <property type="match status" value="1"/>
</dbReference>
<gene>
    <name evidence="10" type="ORF">SLEP1_g1815</name>
</gene>
<dbReference type="InterPro" id="IPR033121">
    <property type="entry name" value="PEPTIDASE_A1"/>
</dbReference>
<evidence type="ECO:0000256" key="3">
    <source>
        <dbReference type="ARBA" id="ARBA00022729"/>
    </source>
</evidence>
<evidence type="ECO:0000256" key="2">
    <source>
        <dbReference type="ARBA" id="ARBA00022670"/>
    </source>
</evidence>
<sequence>MAATISSTFLSASLLLLCLLSASRKGCVAFEQQELAAETHHHTLLVSSLLPSSVCNSSKAADKKSSSLTVIHKHGPCSQLTSDAPTHAEVLLHDQARVNSIHSRLAKTLNNVKETAATSIPAKDGSILGSGNYIVTVGLGTPKKDLSLIFDTGSDLTWTQCQPCFVHCYQQKEPIFDPTQSKSYLNISCSSSICGSLYSATANAPDCSSSTCVYKIRYGDNSSSMGFLGTERLTLTSTDIFDKFLFGCGENNTGLFMGVAGLLGLGRDKLSFPSQTAQKYNKVFSYCLPSSASSTGYLSFGNSGISNSVKFTPLVTLARGPSFYGLGITGISVGGERLSISSSVFTTAGTIIDSGTVITRLPPTAYSALRTAFRQGMSNYPMGKALGIFDTCYDFSSYNSVRIPKISISFSGGIEVEIAPAGILYAISRSQVCLAFAGNNVDSKVGILGNVQQKTLQVVYDGPNERVGFAAGGCS</sequence>
<evidence type="ECO:0000256" key="1">
    <source>
        <dbReference type="ARBA" id="ARBA00007447"/>
    </source>
</evidence>
<feature type="domain" description="Peptidase A1" evidence="9">
    <location>
        <begin position="133"/>
        <end position="470"/>
    </location>
</feature>
<evidence type="ECO:0000313" key="11">
    <source>
        <dbReference type="Proteomes" id="UP001054252"/>
    </source>
</evidence>
<organism evidence="10 11">
    <name type="scientific">Rubroshorea leprosula</name>
    <dbReference type="NCBI Taxonomy" id="152421"/>
    <lineage>
        <taxon>Eukaryota</taxon>
        <taxon>Viridiplantae</taxon>
        <taxon>Streptophyta</taxon>
        <taxon>Embryophyta</taxon>
        <taxon>Tracheophyta</taxon>
        <taxon>Spermatophyta</taxon>
        <taxon>Magnoliopsida</taxon>
        <taxon>eudicotyledons</taxon>
        <taxon>Gunneridae</taxon>
        <taxon>Pentapetalae</taxon>
        <taxon>rosids</taxon>
        <taxon>malvids</taxon>
        <taxon>Malvales</taxon>
        <taxon>Dipterocarpaceae</taxon>
        <taxon>Rubroshorea</taxon>
    </lineage>
</organism>
<feature type="active site" evidence="7">
    <location>
        <position position="151"/>
    </location>
</feature>
<dbReference type="FunFam" id="2.40.70.10:FF:000021">
    <property type="entry name" value="Aspartyl protease AED1"/>
    <property type="match status" value="1"/>
</dbReference>
<dbReference type="Gene3D" id="2.40.70.10">
    <property type="entry name" value="Acid Proteases"/>
    <property type="match status" value="2"/>
</dbReference>
<keyword evidence="2" id="KW-0645">Protease</keyword>
<dbReference type="GO" id="GO:0004190">
    <property type="term" value="F:aspartic-type endopeptidase activity"/>
    <property type="evidence" value="ECO:0007669"/>
    <property type="project" value="UniProtKB-KW"/>
</dbReference>
<reference evidence="10 11" key="1">
    <citation type="journal article" date="2021" name="Commun. Biol.">
        <title>The genome of Shorea leprosula (Dipterocarpaceae) highlights the ecological relevance of drought in aseasonal tropical rainforests.</title>
        <authorList>
            <person name="Ng K.K.S."/>
            <person name="Kobayashi M.J."/>
            <person name="Fawcett J.A."/>
            <person name="Hatakeyama M."/>
            <person name="Paape T."/>
            <person name="Ng C.H."/>
            <person name="Ang C.C."/>
            <person name="Tnah L.H."/>
            <person name="Lee C.T."/>
            <person name="Nishiyama T."/>
            <person name="Sese J."/>
            <person name="O'Brien M.J."/>
            <person name="Copetti D."/>
            <person name="Mohd Noor M.I."/>
            <person name="Ong R.C."/>
            <person name="Putra M."/>
            <person name="Sireger I.Z."/>
            <person name="Indrioko S."/>
            <person name="Kosugi Y."/>
            <person name="Izuno A."/>
            <person name="Isagi Y."/>
            <person name="Lee S.L."/>
            <person name="Shimizu K.K."/>
        </authorList>
    </citation>
    <scope>NUCLEOTIDE SEQUENCE [LARGE SCALE GENOMIC DNA]</scope>
    <source>
        <strain evidence="10">214</strain>
    </source>
</reference>
<dbReference type="CDD" id="cd05472">
    <property type="entry name" value="cnd41_like"/>
    <property type="match status" value="1"/>
</dbReference>
<dbReference type="PANTHER" id="PTHR13683">
    <property type="entry name" value="ASPARTYL PROTEASES"/>
    <property type="match status" value="1"/>
</dbReference>
<name>A0AAV5HNS8_9ROSI</name>
<comment type="similarity">
    <text evidence="1">Belongs to the peptidase A1 family.</text>
</comment>
<dbReference type="PRINTS" id="PR00792">
    <property type="entry name" value="PEPSIN"/>
</dbReference>
<dbReference type="InterPro" id="IPR001461">
    <property type="entry name" value="Aspartic_peptidase_A1"/>
</dbReference>
<dbReference type="PROSITE" id="PS51767">
    <property type="entry name" value="PEPTIDASE_A1"/>
    <property type="match status" value="1"/>
</dbReference>
<feature type="chain" id="PRO_5043360680" description="Peptidase A1 domain-containing protein" evidence="8">
    <location>
        <begin position="30"/>
        <end position="475"/>
    </location>
</feature>
<evidence type="ECO:0000259" key="9">
    <source>
        <dbReference type="PROSITE" id="PS51767"/>
    </source>
</evidence>
<dbReference type="InterPro" id="IPR021109">
    <property type="entry name" value="Peptidase_aspartic_dom_sf"/>
</dbReference>